<dbReference type="RefSeq" id="WP_024482319.1">
    <property type="nucleotide sequence ID" value="NZ_CANLPS010000001.1"/>
</dbReference>
<protein>
    <submittedName>
        <fullName evidence="1">Protein involved in gliding motility GldH</fullName>
    </submittedName>
</protein>
<dbReference type="EMBL" id="FNBD01000003">
    <property type="protein sequence ID" value="SDE76734.1"/>
    <property type="molecule type" value="Genomic_DNA"/>
</dbReference>
<keyword evidence="2" id="KW-1185">Reference proteome</keyword>
<gene>
    <name evidence="1" type="ORF">SAMN04487992_103346</name>
</gene>
<proteinExistence type="predicted"/>
<name>A0A1G7FLL4_9FLAO</name>
<dbReference type="PROSITE" id="PS51257">
    <property type="entry name" value="PROKAR_LIPOPROTEIN"/>
    <property type="match status" value="1"/>
</dbReference>
<organism evidence="1 2">
    <name type="scientific">Cellulophaga baltica</name>
    <dbReference type="NCBI Taxonomy" id="76594"/>
    <lineage>
        <taxon>Bacteria</taxon>
        <taxon>Pseudomonadati</taxon>
        <taxon>Bacteroidota</taxon>
        <taxon>Flavobacteriia</taxon>
        <taxon>Flavobacteriales</taxon>
        <taxon>Flavobacteriaceae</taxon>
        <taxon>Cellulophaga</taxon>
    </lineage>
</organism>
<dbReference type="AlphaFoldDB" id="A0A1G7FLL4"/>
<dbReference type="Proteomes" id="UP000182114">
    <property type="component" value="Unassembled WGS sequence"/>
</dbReference>
<dbReference type="InterPro" id="IPR020018">
    <property type="entry name" value="Motility-assoc_lipoprot_GldH"/>
</dbReference>
<accession>A0A1G7FLL4</accession>
<dbReference type="eggNOG" id="ENOG50313I2">
    <property type="taxonomic scope" value="Bacteria"/>
</dbReference>
<dbReference type="Pfam" id="PF14109">
    <property type="entry name" value="GldH_lipo"/>
    <property type="match status" value="1"/>
</dbReference>
<evidence type="ECO:0000313" key="2">
    <source>
        <dbReference type="Proteomes" id="UP000182114"/>
    </source>
</evidence>
<evidence type="ECO:0000313" key="1">
    <source>
        <dbReference type="EMBL" id="SDE76734.1"/>
    </source>
</evidence>
<reference evidence="2" key="1">
    <citation type="submission" date="2016-10" db="EMBL/GenBank/DDBJ databases">
        <authorList>
            <person name="Varghese N."/>
            <person name="Submissions S."/>
        </authorList>
    </citation>
    <scope>NUCLEOTIDE SEQUENCE [LARGE SCALE GENOMIC DNA]</scope>
    <source>
        <strain evidence="2">DSM 24729</strain>
    </source>
</reference>
<sequence length="160" mass="18246">MAKYLFCFLSLVLLASCDTTTVSSEYKSTPNGSWDKDDIKEFQITELDSTQHYDIFINLRNDEKYAYSNIFLIAELEYPNGASVKDTLEYEMTLPDGQWLGKGSGSIKESKLWYKENIVLPVKGVYNLKIAHAMRKNGRVEGIVDLEGITDVGYKIEKHQ</sequence>
<dbReference type="NCBIfam" id="TIGR03511">
    <property type="entry name" value="GldH_lipo"/>
    <property type="match status" value="1"/>
</dbReference>